<evidence type="ECO:0000313" key="2">
    <source>
        <dbReference type="Proteomes" id="UP000001072"/>
    </source>
</evidence>
<dbReference type="HOGENOM" id="CLU_2237172_0_0_1"/>
<dbReference type="VEuPathDB" id="FungiDB:MELLADRAFT_73332"/>
<dbReference type="KEGG" id="mlr:MELLADRAFT_73332"/>
<proteinExistence type="predicted"/>
<sequence>MYAAKLPELTHLTIWPHSECNWVRSFAGCKKLRHLTFYQTCYGVDVSGQLSDFLDFITSTQFPHLKIIDIPIYRRFFPLTPRIQSMISSLKTFCKSQGIELKVFSDDGLARFLDDSLCFLS</sequence>
<accession>F4S6L5</accession>
<dbReference type="GeneID" id="18932351"/>
<dbReference type="InParanoid" id="F4S6L5"/>
<gene>
    <name evidence="1" type="ORF">MELLADRAFT_73332</name>
</gene>
<dbReference type="EMBL" id="GL883155">
    <property type="protein sequence ID" value="EGF99709.1"/>
    <property type="molecule type" value="Genomic_DNA"/>
</dbReference>
<reference evidence="2" key="1">
    <citation type="journal article" date="2011" name="Proc. Natl. Acad. Sci. U.S.A.">
        <title>Obligate biotrophy features unraveled by the genomic analysis of rust fungi.</title>
        <authorList>
            <person name="Duplessis S."/>
            <person name="Cuomo C.A."/>
            <person name="Lin Y.-C."/>
            <person name="Aerts A."/>
            <person name="Tisserant E."/>
            <person name="Veneault-Fourrey C."/>
            <person name="Joly D.L."/>
            <person name="Hacquard S."/>
            <person name="Amselem J."/>
            <person name="Cantarel B.L."/>
            <person name="Chiu R."/>
            <person name="Coutinho P.M."/>
            <person name="Feau N."/>
            <person name="Field M."/>
            <person name="Frey P."/>
            <person name="Gelhaye E."/>
            <person name="Goldberg J."/>
            <person name="Grabherr M.G."/>
            <person name="Kodira C.D."/>
            <person name="Kohler A."/>
            <person name="Kuees U."/>
            <person name="Lindquist E.A."/>
            <person name="Lucas S.M."/>
            <person name="Mago R."/>
            <person name="Mauceli E."/>
            <person name="Morin E."/>
            <person name="Murat C."/>
            <person name="Pangilinan J.L."/>
            <person name="Park R."/>
            <person name="Pearson M."/>
            <person name="Quesneville H."/>
            <person name="Rouhier N."/>
            <person name="Sakthikumar S."/>
            <person name="Salamov A.A."/>
            <person name="Schmutz J."/>
            <person name="Selles B."/>
            <person name="Shapiro H."/>
            <person name="Tanguay P."/>
            <person name="Tuskan G.A."/>
            <person name="Henrissat B."/>
            <person name="Van de Peer Y."/>
            <person name="Rouze P."/>
            <person name="Ellis J.G."/>
            <person name="Dodds P.N."/>
            <person name="Schein J.E."/>
            <person name="Zhong S."/>
            <person name="Hamelin R.C."/>
            <person name="Grigoriev I.V."/>
            <person name="Szabo L.J."/>
            <person name="Martin F."/>
        </authorList>
    </citation>
    <scope>NUCLEOTIDE SEQUENCE [LARGE SCALE GENOMIC DNA]</scope>
    <source>
        <strain evidence="2">98AG31 / pathotype 3-4-7</strain>
    </source>
</reference>
<evidence type="ECO:0008006" key="3">
    <source>
        <dbReference type="Google" id="ProtNLM"/>
    </source>
</evidence>
<keyword evidence="2" id="KW-1185">Reference proteome</keyword>
<dbReference type="RefSeq" id="XP_007416992.1">
    <property type="nucleotide sequence ID" value="XM_007416930.1"/>
</dbReference>
<organism evidence="2">
    <name type="scientific">Melampsora larici-populina (strain 98AG31 / pathotype 3-4-7)</name>
    <name type="common">Poplar leaf rust fungus</name>
    <dbReference type="NCBI Taxonomy" id="747676"/>
    <lineage>
        <taxon>Eukaryota</taxon>
        <taxon>Fungi</taxon>
        <taxon>Dikarya</taxon>
        <taxon>Basidiomycota</taxon>
        <taxon>Pucciniomycotina</taxon>
        <taxon>Pucciniomycetes</taxon>
        <taxon>Pucciniales</taxon>
        <taxon>Melampsoraceae</taxon>
        <taxon>Melampsora</taxon>
    </lineage>
</organism>
<name>F4S6L5_MELLP</name>
<dbReference type="AlphaFoldDB" id="F4S6L5"/>
<evidence type="ECO:0000313" key="1">
    <source>
        <dbReference type="EMBL" id="EGF99709.1"/>
    </source>
</evidence>
<dbReference type="Proteomes" id="UP000001072">
    <property type="component" value="Unassembled WGS sequence"/>
</dbReference>
<protein>
    <recommendedName>
        <fullName evidence="3">F-box domain-containing protein</fullName>
    </recommendedName>
</protein>